<feature type="compositionally biased region" description="Basic and acidic residues" evidence="1">
    <location>
        <begin position="33"/>
        <end position="56"/>
    </location>
</feature>
<accession>C5DCX7</accession>
<gene>
    <name evidence="2" type="ordered locus">KLTH0B06600g</name>
</gene>
<name>C5DCX7_LACTC</name>
<dbReference type="Proteomes" id="UP000002036">
    <property type="component" value="Chromosome B"/>
</dbReference>
<dbReference type="FunCoup" id="C5DCX7">
    <property type="interactions" value="54"/>
</dbReference>
<organism evidence="2 3">
    <name type="scientific">Lachancea thermotolerans (strain ATCC 56472 / CBS 6340 / NRRL Y-8284)</name>
    <name type="common">Yeast</name>
    <name type="synonym">Kluyveromyces thermotolerans</name>
    <dbReference type="NCBI Taxonomy" id="559295"/>
    <lineage>
        <taxon>Eukaryota</taxon>
        <taxon>Fungi</taxon>
        <taxon>Dikarya</taxon>
        <taxon>Ascomycota</taxon>
        <taxon>Saccharomycotina</taxon>
        <taxon>Saccharomycetes</taxon>
        <taxon>Saccharomycetales</taxon>
        <taxon>Saccharomycetaceae</taxon>
        <taxon>Lachancea</taxon>
    </lineage>
</organism>
<feature type="compositionally biased region" description="Basic and acidic residues" evidence="1">
    <location>
        <begin position="91"/>
        <end position="110"/>
    </location>
</feature>
<dbReference type="STRING" id="559295.C5DCX7"/>
<evidence type="ECO:0000313" key="2">
    <source>
        <dbReference type="EMBL" id="CAR21638.1"/>
    </source>
</evidence>
<feature type="compositionally biased region" description="Polar residues" evidence="1">
    <location>
        <begin position="185"/>
        <end position="199"/>
    </location>
</feature>
<evidence type="ECO:0000256" key="1">
    <source>
        <dbReference type="SAM" id="MobiDB-lite"/>
    </source>
</evidence>
<dbReference type="KEGG" id="lth:KLTH0B06600g"/>
<dbReference type="GeneID" id="8290915"/>
<dbReference type="EMBL" id="CU928166">
    <property type="protein sequence ID" value="CAR21638.1"/>
    <property type="molecule type" value="Genomic_DNA"/>
</dbReference>
<feature type="compositionally biased region" description="Basic and acidic residues" evidence="1">
    <location>
        <begin position="228"/>
        <end position="237"/>
    </location>
</feature>
<dbReference type="OrthoDB" id="3993315at2759"/>
<dbReference type="HOGENOM" id="CLU_050570_0_0_1"/>
<dbReference type="InParanoid" id="C5DCX7"/>
<proteinExistence type="predicted"/>
<feature type="compositionally biased region" description="Polar residues" evidence="1">
    <location>
        <begin position="238"/>
        <end position="249"/>
    </location>
</feature>
<feature type="region of interest" description="Disordered" evidence="1">
    <location>
        <begin position="24"/>
        <end position="306"/>
    </location>
</feature>
<protein>
    <submittedName>
        <fullName evidence="2">KLTH0B06600p</fullName>
    </submittedName>
</protein>
<dbReference type="AlphaFoldDB" id="C5DCX7"/>
<feature type="compositionally biased region" description="Basic and acidic residues" evidence="1">
    <location>
        <begin position="200"/>
        <end position="210"/>
    </location>
</feature>
<dbReference type="eggNOG" id="ENOG502S1ET">
    <property type="taxonomic scope" value="Eukaryota"/>
</dbReference>
<sequence length="409" mass="45135">MDQETLRKRMSQIELEIDEMNQVIDENLQLAEPHGDEPPEHEKKKRWDSGTSKDPETGPEEPETQQVIEAELFLRSATRPVPPSIPAATELGKEQRTKPALENEPTHSEHMNQPPAERVPLEQTPSDGGVSLAPSQYVDAPEAVPAQSSSKSEAAPADIGLRETQPLNGISSRQAGSVGSAGSPRESQPSTETAETPSSEVDREQPDEHLQPPSEEFTTTASRGFKAASREDARKEMPQQSTLGNNEPQEASAGMSFDENSPSTQSSAGSKQPVSPDSTQSSPQLNLPKTRNPAFPGKRATSNPNPFRVVSVTSKQTEDVSPAQKLQTRHDYLARKCIKLQREIQYLSDLRDRGAVAPEDARKINSALEKLQEYLDLKTKERYEIGVLLSRQLRREIDRGENGQFWVGH</sequence>
<feature type="compositionally biased region" description="Polar residues" evidence="1">
    <location>
        <begin position="165"/>
        <end position="177"/>
    </location>
</feature>
<evidence type="ECO:0000313" key="3">
    <source>
        <dbReference type="Proteomes" id="UP000002036"/>
    </source>
</evidence>
<reference evidence="2 3" key="1">
    <citation type="journal article" date="2009" name="Genome Res.">
        <title>Comparative genomics of protoploid Saccharomycetaceae.</title>
        <authorList>
            <consortium name="The Genolevures Consortium"/>
            <person name="Souciet J.-L."/>
            <person name="Dujon B."/>
            <person name="Gaillardin C."/>
            <person name="Johnston M."/>
            <person name="Baret P.V."/>
            <person name="Cliften P."/>
            <person name="Sherman D.J."/>
            <person name="Weissenbach J."/>
            <person name="Westhof E."/>
            <person name="Wincker P."/>
            <person name="Jubin C."/>
            <person name="Poulain J."/>
            <person name="Barbe V."/>
            <person name="Segurens B."/>
            <person name="Artiguenave F."/>
            <person name="Anthouard V."/>
            <person name="Vacherie B."/>
            <person name="Val M.-E."/>
            <person name="Fulton R.S."/>
            <person name="Minx P."/>
            <person name="Wilson R."/>
            <person name="Durrens P."/>
            <person name="Jean G."/>
            <person name="Marck C."/>
            <person name="Martin T."/>
            <person name="Nikolski M."/>
            <person name="Rolland T."/>
            <person name="Seret M.-L."/>
            <person name="Casaregola S."/>
            <person name="Despons L."/>
            <person name="Fairhead C."/>
            <person name="Fischer G."/>
            <person name="Lafontaine I."/>
            <person name="Leh V."/>
            <person name="Lemaire M."/>
            <person name="de Montigny J."/>
            <person name="Neuveglise C."/>
            <person name="Thierry A."/>
            <person name="Blanc-Lenfle I."/>
            <person name="Bleykasten C."/>
            <person name="Diffels J."/>
            <person name="Fritsch E."/>
            <person name="Frangeul L."/>
            <person name="Goeffon A."/>
            <person name="Jauniaux N."/>
            <person name="Kachouri-Lafond R."/>
            <person name="Payen C."/>
            <person name="Potier S."/>
            <person name="Pribylova L."/>
            <person name="Ozanne C."/>
            <person name="Richard G.-F."/>
            <person name="Sacerdot C."/>
            <person name="Straub M.-L."/>
            <person name="Talla E."/>
        </authorList>
    </citation>
    <scope>NUCLEOTIDE SEQUENCE [LARGE SCALE GENOMIC DNA]</scope>
    <source>
        <strain evidence="3">ATCC 56472 / CBS 6340 / NRRL Y-8284</strain>
    </source>
</reference>
<keyword evidence="3" id="KW-1185">Reference proteome</keyword>
<feature type="compositionally biased region" description="Polar residues" evidence="1">
    <location>
        <begin position="258"/>
        <end position="289"/>
    </location>
</feature>
<dbReference type="RefSeq" id="XP_002552076.1">
    <property type="nucleotide sequence ID" value="XM_002552030.1"/>
</dbReference>